<evidence type="ECO:0008006" key="3">
    <source>
        <dbReference type="Google" id="ProtNLM"/>
    </source>
</evidence>
<dbReference type="OrthoDB" id="10052321at2759"/>
<accession>G8ZVR3</accession>
<evidence type="ECO:0000313" key="1">
    <source>
        <dbReference type="EMBL" id="CCE92707.1"/>
    </source>
</evidence>
<dbReference type="AlphaFoldDB" id="G8ZVR3"/>
<sequence length="342" mass="39385">MFLINASKPLGAGSPVVVYQQVRNISRRRIAYPFYPFKRLGRQHPKKHDSNLKSAMRQFLGPRNYKGEYVMNKYFRAPTNHVPNYVKPDLERGQSLQHPISGENVVLKYDGTFGEAPENRRLQQIPERRLLQPFPNNPHCKTNHLISEELKMKIYNDIQIEGLSTQQVSQNYGLKVTRVEAIVKLMEIEQKWAKRNNINEDLEAMASTMYKMFPIFEPESRKTRENLSEIPVPQKALSSRFLTIAESEPFGPIDAAKLLELEPATTTLEKLSTVGEHSAGHSATNKNKRKVVYGELLQDEKSMFKFTKARVGSVGFRYGRVNRDNKKDRKIGFNELGQMIYI</sequence>
<dbReference type="GO" id="GO:0003735">
    <property type="term" value="F:structural constituent of ribosome"/>
    <property type="evidence" value="ECO:0007669"/>
    <property type="project" value="EnsemblFungi"/>
</dbReference>
<dbReference type="Proteomes" id="UP000005627">
    <property type="component" value="Chromosome 5"/>
</dbReference>
<protein>
    <recommendedName>
        <fullName evidence="3">37S ribosomal protein S35, mitochondrial</fullName>
    </recommendedName>
</protein>
<dbReference type="RefSeq" id="XP_003681918.1">
    <property type="nucleotide sequence ID" value="XM_003681870.1"/>
</dbReference>
<dbReference type="STRING" id="1076872.G8ZVR3"/>
<dbReference type="GeneID" id="11500828"/>
<dbReference type="Pfam" id="PF12298">
    <property type="entry name" value="Bot1p"/>
    <property type="match status" value="1"/>
</dbReference>
<dbReference type="InParanoid" id="G8ZVR3"/>
<evidence type="ECO:0000313" key="2">
    <source>
        <dbReference type="Proteomes" id="UP000005627"/>
    </source>
</evidence>
<dbReference type="FunCoup" id="G8ZVR3">
    <property type="interactions" value="158"/>
</dbReference>
<name>G8ZVR3_TORDE</name>
<dbReference type="PANTHER" id="PTHR28158:SF1">
    <property type="entry name" value="SMALL RIBOSOMAL SUBUNIT PROTEIN MS45"/>
    <property type="match status" value="1"/>
</dbReference>
<dbReference type="KEGG" id="tdl:TDEL_0E04640"/>
<gene>
    <name evidence="1" type="primary">TDEL0E04640</name>
    <name evidence="1" type="ORF">TDEL_0E04640</name>
</gene>
<reference evidence="1 2" key="1">
    <citation type="journal article" date="2011" name="Proc. Natl. Acad. Sci. U.S.A.">
        <title>Evolutionary erosion of yeast sex chromosomes by mating-type switching accidents.</title>
        <authorList>
            <person name="Gordon J.L."/>
            <person name="Armisen D."/>
            <person name="Proux-Wera E."/>
            <person name="Oheigeartaigh S.S."/>
            <person name="Byrne K.P."/>
            <person name="Wolfe K.H."/>
        </authorList>
    </citation>
    <scope>NUCLEOTIDE SEQUENCE [LARGE SCALE GENOMIC DNA]</scope>
    <source>
        <strain evidence="2">ATCC 10662 / CBS 1146 / NBRC 0425 / NCYC 2629 / NRRL Y-866</strain>
    </source>
</reference>
<keyword evidence="2" id="KW-1185">Reference proteome</keyword>
<dbReference type="HOGENOM" id="CLU_842157_0_0_1"/>
<dbReference type="EMBL" id="HE616746">
    <property type="protein sequence ID" value="CCE92707.1"/>
    <property type="molecule type" value="Genomic_DNA"/>
</dbReference>
<dbReference type="GO" id="GO:0032543">
    <property type="term" value="P:mitochondrial translation"/>
    <property type="evidence" value="ECO:0007669"/>
    <property type="project" value="TreeGrafter"/>
</dbReference>
<dbReference type="InterPro" id="IPR021036">
    <property type="entry name" value="Ribosomal_mS45"/>
</dbReference>
<organism evidence="1 2">
    <name type="scientific">Torulaspora delbrueckii</name>
    <name type="common">Yeast</name>
    <name type="synonym">Candida colliculosa</name>
    <dbReference type="NCBI Taxonomy" id="4950"/>
    <lineage>
        <taxon>Eukaryota</taxon>
        <taxon>Fungi</taxon>
        <taxon>Dikarya</taxon>
        <taxon>Ascomycota</taxon>
        <taxon>Saccharomycotina</taxon>
        <taxon>Saccharomycetes</taxon>
        <taxon>Saccharomycetales</taxon>
        <taxon>Saccharomycetaceae</taxon>
        <taxon>Torulaspora</taxon>
    </lineage>
</organism>
<proteinExistence type="predicted"/>
<dbReference type="GO" id="GO:0005763">
    <property type="term" value="C:mitochondrial small ribosomal subunit"/>
    <property type="evidence" value="ECO:0007669"/>
    <property type="project" value="EnsemblFungi"/>
</dbReference>
<dbReference type="PANTHER" id="PTHR28158">
    <property type="entry name" value="37S RIBOSOMAL PROTEIN S35, MITOCHONDRIAL"/>
    <property type="match status" value="1"/>
</dbReference>
<dbReference type="eggNOG" id="ENOG502QVMS">
    <property type="taxonomic scope" value="Eukaryota"/>
</dbReference>